<gene>
    <name evidence="1" type="ORF">PHYSODRAFT_331577</name>
</gene>
<dbReference type="EMBL" id="JH159154">
    <property type="protein sequence ID" value="EGZ17641.1"/>
    <property type="molecule type" value="Genomic_DNA"/>
</dbReference>
<organism evidence="1 2">
    <name type="scientific">Phytophthora sojae (strain P6497)</name>
    <name type="common">Soybean stem and root rot agent</name>
    <name type="synonym">Phytophthora megasperma f. sp. glycines</name>
    <dbReference type="NCBI Taxonomy" id="1094619"/>
    <lineage>
        <taxon>Eukaryota</taxon>
        <taxon>Sar</taxon>
        <taxon>Stramenopiles</taxon>
        <taxon>Oomycota</taxon>
        <taxon>Peronosporomycetes</taxon>
        <taxon>Peronosporales</taxon>
        <taxon>Peronosporaceae</taxon>
        <taxon>Phytophthora</taxon>
    </lineage>
</organism>
<protein>
    <submittedName>
        <fullName evidence="1">Uncharacterized protein</fullName>
    </submittedName>
</protein>
<proteinExistence type="predicted"/>
<dbReference type="AlphaFoldDB" id="G4ZHZ8"/>
<dbReference type="RefSeq" id="XP_009526699.1">
    <property type="nucleotide sequence ID" value="XM_009528404.1"/>
</dbReference>
<dbReference type="Proteomes" id="UP000002640">
    <property type="component" value="Unassembled WGS sequence"/>
</dbReference>
<evidence type="ECO:0000313" key="1">
    <source>
        <dbReference type="EMBL" id="EGZ17641.1"/>
    </source>
</evidence>
<dbReference type="OMA" id="ENQKCTH"/>
<dbReference type="KEGG" id="psoj:PHYSODRAFT_331577"/>
<evidence type="ECO:0000313" key="2">
    <source>
        <dbReference type="Proteomes" id="UP000002640"/>
    </source>
</evidence>
<name>G4ZHZ8_PHYSP</name>
<accession>G4ZHZ8</accession>
<dbReference type="InParanoid" id="G4ZHZ8"/>
<reference evidence="1 2" key="1">
    <citation type="journal article" date="2006" name="Science">
        <title>Phytophthora genome sequences uncover evolutionary origins and mechanisms of pathogenesis.</title>
        <authorList>
            <person name="Tyler B.M."/>
            <person name="Tripathy S."/>
            <person name="Zhang X."/>
            <person name="Dehal P."/>
            <person name="Jiang R.H."/>
            <person name="Aerts A."/>
            <person name="Arredondo F.D."/>
            <person name="Baxter L."/>
            <person name="Bensasson D."/>
            <person name="Beynon J.L."/>
            <person name="Chapman J."/>
            <person name="Damasceno C.M."/>
            <person name="Dorrance A.E."/>
            <person name="Dou D."/>
            <person name="Dickerman A.W."/>
            <person name="Dubchak I.L."/>
            <person name="Garbelotto M."/>
            <person name="Gijzen M."/>
            <person name="Gordon S.G."/>
            <person name="Govers F."/>
            <person name="Grunwald N.J."/>
            <person name="Huang W."/>
            <person name="Ivors K.L."/>
            <person name="Jones R.W."/>
            <person name="Kamoun S."/>
            <person name="Krampis K."/>
            <person name="Lamour K.H."/>
            <person name="Lee M.K."/>
            <person name="McDonald W.H."/>
            <person name="Medina M."/>
            <person name="Meijer H.J."/>
            <person name="Nordberg E.K."/>
            <person name="Maclean D.J."/>
            <person name="Ospina-Giraldo M.D."/>
            <person name="Morris P.F."/>
            <person name="Phuntumart V."/>
            <person name="Putnam N.H."/>
            <person name="Rash S."/>
            <person name="Rose J.K."/>
            <person name="Sakihama Y."/>
            <person name="Salamov A.A."/>
            <person name="Savidor A."/>
            <person name="Scheuring C.F."/>
            <person name="Smith B.M."/>
            <person name="Sobral B.W."/>
            <person name="Terry A."/>
            <person name="Torto-Alalibo T.A."/>
            <person name="Win J."/>
            <person name="Xu Z."/>
            <person name="Zhang H."/>
            <person name="Grigoriev I.V."/>
            <person name="Rokhsar D.S."/>
            <person name="Boore J.L."/>
        </authorList>
    </citation>
    <scope>NUCLEOTIDE SEQUENCE [LARGE SCALE GENOMIC DNA]</scope>
    <source>
        <strain evidence="1 2">P6497</strain>
    </source>
</reference>
<keyword evidence="2" id="KW-1185">Reference proteome</keyword>
<dbReference type="GeneID" id="20646310"/>
<sequence>MVDSFLRVVFPQADNLKYNDPGIWRCLDSKNCDFWQPARSISWVNLSSNHFAMFFESKRCQPDGKFVFVSTPGLTSSIKRFQNPQSIQSMMIGENQKCTHRPVSTTQKCPAHYERTIDANTTYEVEWGDSGLSSNWYDDLSDE</sequence>